<dbReference type="RefSeq" id="WP_230464295.1">
    <property type="nucleotide sequence ID" value="NZ_AP017900.1"/>
</dbReference>
<evidence type="ECO:0000313" key="3">
    <source>
        <dbReference type="EMBL" id="APA97564.1"/>
    </source>
</evidence>
<gene>
    <name evidence="3" type="ORF">NS506_03512</name>
    <name evidence="4" type="ORF">NSK11_contig00113-0004</name>
</gene>
<dbReference type="Pfam" id="PF09534">
    <property type="entry name" value="Trp_oprn_chp"/>
    <property type="match status" value="1"/>
</dbReference>
<feature type="compositionally biased region" description="Low complexity" evidence="1">
    <location>
        <begin position="22"/>
        <end position="64"/>
    </location>
</feature>
<reference evidence="5" key="1">
    <citation type="submission" date="2015-07" db="EMBL/GenBank/DDBJ databases">
        <title>Nocardia seriolae U-1 whole genome shotgun sequence.</title>
        <authorList>
            <person name="Imajoh M."/>
            <person name="Fukumoto Y."/>
            <person name="Sukeda M."/>
            <person name="Yamane J."/>
            <person name="Yamasaki K."/>
            <person name="Shimizu M."/>
            <person name="Ohnishi K."/>
            <person name="Oshima S."/>
        </authorList>
    </citation>
    <scope>NUCLEOTIDE SEQUENCE [LARGE SCALE GENOMIC DNA]</scope>
    <source>
        <strain evidence="5">U-1</strain>
    </source>
</reference>
<keyword evidence="2" id="KW-0472">Membrane</keyword>
<reference evidence="4 5" key="2">
    <citation type="journal article" date="2016" name="Genome Announc.">
        <title>Draft Genome Sequence of Erythromycin- and Oxytetracycline-Sensitive Nocardia seriolae Strain U-1 (NBRC 110359).</title>
        <authorList>
            <person name="Imajoh M."/>
            <person name="Sukeda M."/>
            <person name="Shimizu M."/>
            <person name="Yamane J."/>
            <person name="Ohnishi K."/>
            <person name="Oshima S."/>
        </authorList>
    </citation>
    <scope>NUCLEOTIDE SEQUENCE [LARGE SCALE GENOMIC DNA]</scope>
    <source>
        <strain evidence="4 5">U-1</strain>
    </source>
</reference>
<feature type="transmembrane region" description="Helical" evidence="2">
    <location>
        <begin position="187"/>
        <end position="208"/>
    </location>
</feature>
<keyword evidence="2" id="KW-0812">Transmembrane</keyword>
<feature type="transmembrane region" description="Helical" evidence="2">
    <location>
        <begin position="268"/>
        <end position="285"/>
    </location>
</feature>
<feature type="transmembrane region" description="Helical" evidence="2">
    <location>
        <begin position="215"/>
        <end position="235"/>
    </location>
</feature>
<evidence type="ECO:0000313" key="6">
    <source>
        <dbReference type="Proteomes" id="UP000180166"/>
    </source>
</evidence>
<feature type="compositionally biased region" description="Acidic residues" evidence="1">
    <location>
        <begin position="342"/>
        <end position="355"/>
    </location>
</feature>
<dbReference type="InterPro" id="IPR011746">
    <property type="entry name" value="Trp_synth-assoc_CHP"/>
</dbReference>
<dbReference type="EMBL" id="CP017839">
    <property type="protein sequence ID" value="APA97564.1"/>
    <property type="molecule type" value="Genomic_DNA"/>
</dbReference>
<evidence type="ECO:0008006" key="7">
    <source>
        <dbReference type="Google" id="ProtNLM"/>
    </source>
</evidence>
<dbReference type="Proteomes" id="UP000037179">
    <property type="component" value="Unassembled WGS sequence"/>
</dbReference>
<evidence type="ECO:0000313" key="5">
    <source>
        <dbReference type="Proteomes" id="UP000037179"/>
    </source>
</evidence>
<keyword evidence="5" id="KW-1185">Reference proteome</keyword>
<dbReference type="KEGG" id="nsr:NS506_03512"/>
<evidence type="ECO:0000313" key="4">
    <source>
        <dbReference type="EMBL" id="GAP31386.1"/>
    </source>
</evidence>
<dbReference type="AlphaFoldDB" id="A0ABC9Z1G8"/>
<sequence>MSDPEPDRASEPGTAAGGATRGDGAAQADSKPAVADAAKAGAAVPESGAAAAAGAIGDQNDAAASEPSVARAEADPGRAAPPSAVTTDPGAADTDGATRATGAASTAERAIAADLAEAEAMAAAEDDDRTAGGRAGEGRRRPLAAVGLLAVAAGLLWASSRMTWVTLHVTREDMGVGRTVHLSGSTWFGALTPVALVLLATIAAVFATRGWARRLVGVVVAVLAAVAAVPAFWLLQHRGNTVERAAQLAELRVFEHGGGVDVAVLPEWLSLLGALAAFVAGLLLVRMPADSARMSGKYDNPAARKSAATAQVAQHHAGQRDAEAGSQTAATGRMSGRVLWDALDEGVDPTDDETNDPAAHDDPGSGESHDQRH</sequence>
<reference evidence="3 6" key="3">
    <citation type="submission" date="2016-10" db="EMBL/GenBank/DDBJ databases">
        <title>Genome sequence of Nocardia seriolae strain EM150506, isolated from Anguila japonica.</title>
        <authorList>
            <person name="Han H.-J."/>
        </authorList>
    </citation>
    <scope>NUCLEOTIDE SEQUENCE [LARGE SCALE GENOMIC DNA]</scope>
    <source>
        <strain evidence="3 6">EM150506</strain>
    </source>
</reference>
<dbReference type="InterPro" id="IPR019051">
    <property type="entry name" value="Trp_biosyn_TM_oprn/chp"/>
</dbReference>
<feature type="region of interest" description="Disordered" evidence="1">
    <location>
        <begin position="1"/>
        <end position="105"/>
    </location>
</feature>
<dbReference type="Proteomes" id="UP000180166">
    <property type="component" value="Chromosome"/>
</dbReference>
<protein>
    <recommendedName>
        <fullName evidence="7">TIGR02234 family membrane protein</fullName>
    </recommendedName>
</protein>
<evidence type="ECO:0000256" key="1">
    <source>
        <dbReference type="SAM" id="MobiDB-lite"/>
    </source>
</evidence>
<feature type="region of interest" description="Disordered" evidence="1">
    <location>
        <begin position="315"/>
        <end position="373"/>
    </location>
</feature>
<name>A0ABC9Z1G8_9NOCA</name>
<dbReference type="EMBL" id="BBYQ01000113">
    <property type="protein sequence ID" value="GAP31386.1"/>
    <property type="molecule type" value="Genomic_DNA"/>
</dbReference>
<evidence type="ECO:0000256" key="2">
    <source>
        <dbReference type="SAM" id="Phobius"/>
    </source>
</evidence>
<feature type="transmembrane region" description="Helical" evidence="2">
    <location>
        <begin position="143"/>
        <end position="167"/>
    </location>
</feature>
<feature type="compositionally biased region" description="Basic and acidic residues" evidence="1">
    <location>
        <begin position="1"/>
        <end position="10"/>
    </location>
</feature>
<feature type="compositionally biased region" description="Basic and acidic residues" evidence="1">
    <location>
        <begin position="358"/>
        <end position="373"/>
    </location>
</feature>
<proteinExistence type="predicted"/>
<keyword evidence="2" id="KW-1133">Transmembrane helix</keyword>
<organism evidence="4 5">
    <name type="scientific">Nocardia seriolae</name>
    <dbReference type="NCBI Taxonomy" id="37332"/>
    <lineage>
        <taxon>Bacteria</taxon>
        <taxon>Bacillati</taxon>
        <taxon>Actinomycetota</taxon>
        <taxon>Actinomycetes</taxon>
        <taxon>Mycobacteriales</taxon>
        <taxon>Nocardiaceae</taxon>
        <taxon>Nocardia</taxon>
    </lineage>
</organism>
<feature type="compositionally biased region" description="Low complexity" evidence="1">
    <location>
        <begin position="84"/>
        <end position="105"/>
    </location>
</feature>
<dbReference type="GeneID" id="93375897"/>
<dbReference type="NCBIfam" id="TIGR02234">
    <property type="entry name" value="trp_oprn_chp"/>
    <property type="match status" value="1"/>
</dbReference>
<accession>A0ABC9Z1G8</accession>